<organism evidence="1">
    <name type="scientific">Salmonella enterica subsp. enterica serovar Guildford</name>
    <dbReference type="NCBI Taxonomy" id="2564497"/>
    <lineage>
        <taxon>Bacteria</taxon>
        <taxon>Pseudomonadati</taxon>
        <taxon>Pseudomonadota</taxon>
        <taxon>Gammaproteobacteria</taxon>
        <taxon>Enterobacterales</taxon>
        <taxon>Enterobacteriaceae</taxon>
        <taxon>Salmonella</taxon>
    </lineage>
</organism>
<sequence length="61" mass="7288">MCSVTNIQQVKWQRQRDVHTEQVLISKEQELERSLEYVREQLREVRNQLGTNKPDHDPEAA</sequence>
<evidence type="ECO:0000313" key="1">
    <source>
        <dbReference type="EMBL" id="EDI1036933.1"/>
    </source>
</evidence>
<dbReference type="Proteomes" id="UP000839562">
    <property type="component" value="Unassembled WGS sequence"/>
</dbReference>
<gene>
    <name evidence="1" type="ORF">CC928_21975</name>
</gene>
<proteinExistence type="predicted"/>
<dbReference type="EMBL" id="AAMJVP010000036">
    <property type="protein sequence ID" value="EDI1036933.1"/>
    <property type="molecule type" value="Genomic_DNA"/>
</dbReference>
<reference evidence="1" key="1">
    <citation type="submission" date="2018-07" db="EMBL/GenBank/DDBJ databases">
        <authorList>
            <person name="Ashton P.M."/>
            <person name="Dallman T."/>
            <person name="Nair S."/>
            <person name="De Pinna E."/>
            <person name="Peters T."/>
            <person name="Grant K."/>
        </authorList>
    </citation>
    <scope>NUCLEOTIDE SEQUENCE [LARGE SCALE GENOMIC DNA]</scope>
    <source>
        <strain evidence="1">343736</strain>
    </source>
</reference>
<accession>A0A636P686</accession>
<dbReference type="AlphaFoldDB" id="A0A636P686"/>
<comment type="caution">
    <text evidence="1">The sequence shown here is derived from an EMBL/GenBank/DDBJ whole genome shotgun (WGS) entry which is preliminary data.</text>
</comment>
<name>A0A636P686_SALET</name>
<protein>
    <submittedName>
        <fullName evidence="1">Uncharacterized protein</fullName>
    </submittedName>
</protein>